<dbReference type="PRINTS" id="PR00081">
    <property type="entry name" value="GDHRDH"/>
</dbReference>
<dbReference type="InterPro" id="IPR036291">
    <property type="entry name" value="NAD(P)-bd_dom_sf"/>
</dbReference>
<sequence length="148" mass="16290">MIAAAGIIDVMDSLEVTKKQFQKVIEMNTVGAFLTAQAAAREMVRLQTKGGSILLIASLAAKIASRGMPNTAYCFSKAAVAQMGRSLASEWGRSHGITVNKLCPGAIMTDMVKDLLKVYPEKYEEWSDVNMMGRMSEPEEFKYDTDRD</sequence>
<keyword evidence="2" id="KW-0560">Oxidoreductase</keyword>
<comment type="similarity">
    <text evidence="1">Belongs to the short-chain dehydrogenases/reductases (SDR) family.</text>
</comment>
<dbReference type="PANTHER" id="PTHR43008:SF4">
    <property type="entry name" value="CHAIN DEHYDROGENASE, PUTATIVE (AFU_ORTHOLOGUE AFUA_4G08710)-RELATED"/>
    <property type="match status" value="1"/>
</dbReference>
<dbReference type="InterPro" id="IPR002347">
    <property type="entry name" value="SDR_fam"/>
</dbReference>
<name>U4KYC2_PYROM</name>
<proteinExistence type="inferred from homology"/>
<evidence type="ECO:0000313" key="4">
    <source>
        <dbReference type="Proteomes" id="UP000018144"/>
    </source>
</evidence>
<dbReference type="STRING" id="1076935.U4KYC2"/>
<accession>U4KYC2</accession>
<evidence type="ECO:0000313" key="3">
    <source>
        <dbReference type="EMBL" id="CCX07222.1"/>
    </source>
</evidence>
<dbReference type="SUPFAM" id="SSF51735">
    <property type="entry name" value="NAD(P)-binding Rossmann-fold domains"/>
    <property type="match status" value="1"/>
</dbReference>
<gene>
    <name evidence="3" type="ORF">PCON_06811</name>
</gene>
<evidence type="ECO:0000256" key="2">
    <source>
        <dbReference type="ARBA" id="ARBA00023002"/>
    </source>
</evidence>
<evidence type="ECO:0000256" key="1">
    <source>
        <dbReference type="ARBA" id="ARBA00006484"/>
    </source>
</evidence>
<dbReference type="AlphaFoldDB" id="U4KYC2"/>
<dbReference type="Gene3D" id="3.40.50.720">
    <property type="entry name" value="NAD(P)-binding Rossmann-like Domain"/>
    <property type="match status" value="1"/>
</dbReference>
<keyword evidence="4" id="KW-1185">Reference proteome</keyword>
<dbReference type="Proteomes" id="UP000018144">
    <property type="component" value="Unassembled WGS sequence"/>
</dbReference>
<dbReference type="eggNOG" id="KOG1200">
    <property type="taxonomic scope" value="Eukaryota"/>
</dbReference>
<organism evidence="3 4">
    <name type="scientific">Pyronema omphalodes (strain CBS 100304)</name>
    <name type="common">Pyronema confluens</name>
    <dbReference type="NCBI Taxonomy" id="1076935"/>
    <lineage>
        <taxon>Eukaryota</taxon>
        <taxon>Fungi</taxon>
        <taxon>Dikarya</taxon>
        <taxon>Ascomycota</taxon>
        <taxon>Pezizomycotina</taxon>
        <taxon>Pezizomycetes</taxon>
        <taxon>Pezizales</taxon>
        <taxon>Pyronemataceae</taxon>
        <taxon>Pyronema</taxon>
    </lineage>
</organism>
<dbReference type="EMBL" id="HF935343">
    <property type="protein sequence ID" value="CCX07222.1"/>
    <property type="molecule type" value="Genomic_DNA"/>
</dbReference>
<reference evidence="3 4" key="1">
    <citation type="journal article" date="2013" name="PLoS Genet.">
        <title>The genome and development-dependent transcriptomes of Pyronema confluens: a window into fungal evolution.</title>
        <authorList>
            <person name="Traeger S."/>
            <person name="Altegoer F."/>
            <person name="Freitag M."/>
            <person name="Gabaldon T."/>
            <person name="Kempken F."/>
            <person name="Kumar A."/>
            <person name="Marcet-Houben M."/>
            <person name="Poggeler S."/>
            <person name="Stajich J.E."/>
            <person name="Nowrousian M."/>
        </authorList>
    </citation>
    <scope>NUCLEOTIDE SEQUENCE [LARGE SCALE GENOMIC DNA]</scope>
    <source>
        <strain evidence="4">CBS 100304</strain>
        <tissue evidence="3">Vegetative mycelium</tissue>
    </source>
</reference>
<dbReference type="GO" id="GO:0050664">
    <property type="term" value="F:oxidoreductase activity, acting on NAD(P)H, oxygen as acceptor"/>
    <property type="evidence" value="ECO:0007669"/>
    <property type="project" value="TreeGrafter"/>
</dbReference>
<dbReference type="OrthoDB" id="1669814at2759"/>
<protein>
    <submittedName>
        <fullName evidence="3">Similar to D-arabinitol 2-dehydrogenase [ribulose-forming] acc. no. P50166</fullName>
    </submittedName>
</protein>
<dbReference type="Pfam" id="PF13561">
    <property type="entry name" value="adh_short_C2"/>
    <property type="match status" value="1"/>
</dbReference>
<dbReference type="PANTHER" id="PTHR43008">
    <property type="entry name" value="BENZIL REDUCTASE"/>
    <property type="match status" value="1"/>
</dbReference>
<dbReference type="GO" id="GO:0016616">
    <property type="term" value="F:oxidoreductase activity, acting on the CH-OH group of donors, NAD or NADP as acceptor"/>
    <property type="evidence" value="ECO:0007669"/>
    <property type="project" value="UniProtKB-ARBA"/>
</dbReference>